<dbReference type="SUPFAM" id="SSF50199">
    <property type="entry name" value="Staphylococcal nuclease"/>
    <property type="match status" value="1"/>
</dbReference>
<feature type="transmembrane region" description="Helical" evidence="4">
    <location>
        <begin position="34"/>
        <end position="53"/>
    </location>
</feature>
<evidence type="ECO:0000256" key="1">
    <source>
        <dbReference type="ARBA" id="ARBA00022722"/>
    </source>
</evidence>
<dbReference type="InterPro" id="IPR016071">
    <property type="entry name" value="Staphylococal_nuclease_OB-fold"/>
</dbReference>
<feature type="domain" description="TNase-like" evidence="5">
    <location>
        <begin position="75"/>
        <end position="206"/>
    </location>
</feature>
<keyword evidence="4" id="KW-0812">Transmembrane</keyword>
<evidence type="ECO:0000313" key="6">
    <source>
        <dbReference type="EMBL" id="BCD58835.1"/>
    </source>
</evidence>
<dbReference type="PROSITE" id="PS50830">
    <property type="entry name" value="TNASE_3"/>
    <property type="match status" value="1"/>
</dbReference>
<dbReference type="EMBL" id="LC542923">
    <property type="protein sequence ID" value="BCD58835.1"/>
    <property type="molecule type" value="Genomic_DNA"/>
</dbReference>
<dbReference type="PROSITE" id="PS01284">
    <property type="entry name" value="TNASE_2"/>
    <property type="match status" value="1"/>
</dbReference>
<keyword evidence="4" id="KW-0472">Membrane</keyword>
<dbReference type="EMBL" id="LC542974">
    <property type="protein sequence ID" value="BCD58879.1"/>
    <property type="molecule type" value="Genomic_DNA"/>
</dbReference>
<sequence>MSDWLIPALCLMGSVVGFVFLVSMIRRDGTAGRALYIFMGVALGLVALVYFVADSRQKDAPAAEGQQVAPGTQSPELIGKVVRVLDGDTFDLLVDQRPVRIRVTGIDAPEKDQPFGQRSRQSLAGMVDGNPVAVRIKGTDRYGRRLGAVYAKICAPSAPCRAVYVNAEQVKTGMAWAYRFHGQAVDPAMLKLETQARSGRVGLWSAPNAVEPWKWRHQMVSAGK</sequence>
<dbReference type="Gene3D" id="2.40.50.90">
    <property type="match status" value="1"/>
</dbReference>
<keyword evidence="4" id="KW-1133">Transmembrane helix</keyword>
<evidence type="ECO:0000256" key="3">
    <source>
        <dbReference type="ARBA" id="ARBA00022801"/>
    </source>
</evidence>
<feature type="transmembrane region" description="Helical" evidence="4">
    <location>
        <begin position="6"/>
        <end position="25"/>
    </location>
</feature>
<dbReference type="Pfam" id="PF00565">
    <property type="entry name" value="SNase"/>
    <property type="match status" value="1"/>
</dbReference>
<name>A0A7G1HHB2_SERMA</name>
<dbReference type="RefSeq" id="WP_254170381.1">
    <property type="nucleotide sequence ID" value="NZ_JACFAC010000016.1"/>
</dbReference>
<dbReference type="AlphaFoldDB" id="A0A7G1HHB2"/>
<evidence type="ECO:0000259" key="5">
    <source>
        <dbReference type="PROSITE" id="PS50830"/>
    </source>
</evidence>
<keyword evidence="2" id="KW-0255">Endonuclease</keyword>
<gene>
    <name evidence="6" type="primary">parB</name>
</gene>
<organism evidence="6">
    <name type="scientific">Serratia marcescens</name>
    <dbReference type="NCBI Taxonomy" id="615"/>
    <lineage>
        <taxon>Bacteria</taxon>
        <taxon>Pseudomonadati</taxon>
        <taxon>Pseudomonadota</taxon>
        <taxon>Gammaproteobacteria</taxon>
        <taxon>Enterobacterales</taxon>
        <taxon>Yersiniaceae</taxon>
        <taxon>Serratia</taxon>
    </lineage>
</organism>
<dbReference type="SMART" id="SM00318">
    <property type="entry name" value="SNc"/>
    <property type="match status" value="1"/>
</dbReference>
<accession>A0A7G1HHB2</accession>
<dbReference type="GO" id="GO:0004519">
    <property type="term" value="F:endonuclease activity"/>
    <property type="evidence" value="ECO:0007669"/>
    <property type="project" value="UniProtKB-KW"/>
</dbReference>
<dbReference type="GO" id="GO:0016787">
    <property type="term" value="F:hydrolase activity"/>
    <property type="evidence" value="ECO:0007669"/>
    <property type="project" value="UniProtKB-KW"/>
</dbReference>
<dbReference type="PANTHER" id="PTHR12302:SF3">
    <property type="entry name" value="SERINE_THREONINE-PROTEIN KINASE 31"/>
    <property type="match status" value="1"/>
</dbReference>
<dbReference type="InterPro" id="IPR035437">
    <property type="entry name" value="SNase_OB-fold_sf"/>
</dbReference>
<proteinExistence type="predicted"/>
<dbReference type="GO" id="GO:0003676">
    <property type="term" value="F:nucleic acid binding"/>
    <property type="evidence" value="ECO:0007669"/>
    <property type="project" value="InterPro"/>
</dbReference>
<evidence type="ECO:0000313" key="7">
    <source>
        <dbReference type="EMBL" id="BCD58879.1"/>
    </source>
</evidence>
<protein>
    <submittedName>
        <fullName evidence="6">Partitioning protein</fullName>
    </submittedName>
</protein>
<dbReference type="InterPro" id="IPR002071">
    <property type="entry name" value="Thermonucl_AS"/>
</dbReference>
<geneLocation type="plasmid" evidence="7">
    <name>pSm14-2</name>
</geneLocation>
<keyword evidence="6" id="KW-0614">Plasmid</keyword>
<evidence type="ECO:0000256" key="4">
    <source>
        <dbReference type="SAM" id="Phobius"/>
    </source>
</evidence>
<keyword evidence="3" id="KW-0378">Hydrolase</keyword>
<evidence type="ECO:0000256" key="2">
    <source>
        <dbReference type="ARBA" id="ARBA00022759"/>
    </source>
</evidence>
<geneLocation type="plasmid" evidence="6">
    <name>pSm10-2</name>
</geneLocation>
<keyword evidence="1" id="KW-0540">Nuclease</keyword>
<reference evidence="6" key="1">
    <citation type="journal article" date="2021" name="J Glob Antimicrob Resist">
        <title>Genomic characterization and epidemiology of nosocomial Serratia marcescens isolates resistant to ceftazidime and their plasmids mediating rare blaTEM-61.</title>
        <authorList>
            <person name="Hayashi W."/>
            <person name="Yoshida S."/>
            <person name="Izumi K."/>
            <person name="Koide S."/>
            <person name="Soga E."/>
            <person name="Takizawa S."/>
            <person name="Arakawa Y."/>
            <person name="Nagano Y."/>
            <person name="Nagano N."/>
        </authorList>
    </citation>
    <scope>NUCLEOTIDE SEQUENCE</scope>
    <source>
        <strain evidence="6">Sm10</strain>
        <strain evidence="7">Sm14</strain>
        <plasmid evidence="6">pSm10-2</plasmid>
        <plasmid evidence="7">pSm14-2</plasmid>
    </source>
</reference>
<dbReference type="PANTHER" id="PTHR12302">
    <property type="entry name" value="EBNA2 BINDING PROTEIN P100"/>
    <property type="match status" value="1"/>
</dbReference>